<dbReference type="GO" id="GO:0005509">
    <property type="term" value="F:calcium ion binding"/>
    <property type="evidence" value="ECO:0007669"/>
    <property type="project" value="InterPro"/>
</dbReference>
<dbReference type="Gene3D" id="2.130.10.10">
    <property type="entry name" value="YVTN repeat-like/Quinoprotein amine dehydrogenase"/>
    <property type="match status" value="6"/>
</dbReference>
<dbReference type="SUPFAM" id="SSF47473">
    <property type="entry name" value="EF-hand"/>
    <property type="match status" value="1"/>
</dbReference>
<dbReference type="GO" id="GO:0005929">
    <property type="term" value="C:cilium"/>
    <property type="evidence" value="ECO:0007669"/>
    <property type="project" value="UniProtKB-ARBA"/>
</dbReference>
<dbReference type="EMBL" id="CCKQ01001017">
    <property type="protein sequence ID" value="CDW72109.1"/>
    <property type="molecule type" value="Genomic_DNA"/>
</dbReference>
<dbReference type="InterPro" id="IPR001680">
    <property type="entry name" value="WD40_rpt"/>
</dbReference>
<dbReference type="Proteomes" id="UP000039865">
    <property type="component" value="Unassembled WGS sequence"/>
</dbReference>
<dbReference type="InterPro" id="IPR050630">
    <property type="entry name" value="WD_repeat_EMAP"/>
</dbReference>
<evidence type="ECO:0000256" key="5">
    <source>
        <dbReference type="PROSITE-ProRule" id="PRU00221"/>
    </source>
</evidence>
<dbReference type="PROSITE" id="PS00678">
    <property type="entry name" value="WD_REPEATS_1"/>
    <property type="match status" value="1"/>
</dbReference>
<dbReference type="OrthoDB" id="47802at2759"/>
<dbReference type="InterPro" id="IPR018247">
    <property type="entry name" value="EF_Hand_1_Ca_BS"/>
</dbReference>
<evidence type="ECO:0000256" key="1">
    <source>
        <dbReference type="ARBA" id="ARBA00006489"/>
    </source>
</evidence>
<dbReference type="PROSITE" id="PS50222">
    <property type="entry name" value="EF_HAND_2"/>
    <property type="match status" value="3"/>
</dbReference>
<comment type="similarity">
    <text evidence="1">Belongs to the WD repeat EMAP family.</text>
</comment>
<dbReference type="InterPro" id="IPR036322">
    <property type="entry name" value="WD40_repeat_dom_sf"/>
</dbReference>
<organism evidence="7 8">
    <name type="scientific">Stylonychia lemnae</name>
    <name type="common">Ciliate</name>
    <dbReference type="NCBI Taxonomy" id="5949"/>
    <lineage>
        <taxon>Eukaryota</taxon>
        <taxon>Sar</taxon>
        <taxon>Alveolata</taxon>
        <taxon>Ciliophora</taxon>
        <taxon>Intramacronucleata</taxon>
        <taxon>Spirotrichea</taxon>
        <taxon>Stichotrichia</taxon>
        <taxon>Sporadotrichida</taxon>
        <taxon>Oxytrichidae</taxon>
        <taxon>Stylonychinae</taxon>
        <taxon>Stylonychia</taxon>
    </lineage>
</organism>
<dbReference type="PROSITE" id="PS50082">
    <property type="entry name" value="WD_REPEATS_2"/>
    <property type="match status" value="5"/>
</dbReference>
<dbReference type="InterPro" id="IPR011047">
    <property type="entry name" value="Quinoprotein_ADH-like_sf"/>
</dbReference>
<keyword evidence="3" id="KW-0677">Repeat</keyword>
<dbReference type="Pfam" id="PF23409">
    <property type="entry name" value="Beta-prop_EML"/>
    <property type="match status" value="3"/>
</dbReference>
<dbReference type="PROSITE" id="PS50294">
    <property type="entry name" value="WD_REPEATS_REGION"/>
    <property type="match status" value="2"/>
</dbReference>
<protein>
    <recommendedName>
        <fullName evidence="6">EF-hand domain-containing protein</fullName>
    </recommendedName>
</protein>
<feature type="domain" description="EF-hand" evidence="6">
    <location>
        <begin position="137"/>
        <end position="172"/>
    </location>
</feature>
<name>A0A077ZRL8_STYLE</name>
<dbReference type="InterPro" id="IPR055439">
    <property type="entry name" value="Beta-prop_EML_1st"/>
</dbReference>
<evidence type="ECO:0000256" key="4">
    <source>
        <dbReference type="ARBA" id="ARBA00022837"/>
    </source>
</evidence>
<dbReference type="InterPro" id="IPR005108">
    <property type="entry name" value="HELP"/>
</dbReference>
<feature type="repeat" description="WD" evidence="5">
    <location>
        <begin position="2247"/>
        <end position="2283"/>
    </location>
</feature>
<feature type="repeat" description="WD" evidence="5">
    <location>
        <begin position="1524"/>
        <end position="1557"/>
    </location>
</feature>
<accession>A0A077ZRL8</accession>
<evidence type="ECO:0000313" key="8">
    <source>
        <dbReference type="Proteomes" id="UP000039865"/>
    </source>
</evidence>
<reference evidence="7 8" key="1">
    <citation type="submission" date="2014-06" db="EMBL/GenBank/DDBJ databases">
        <authorList>
            <person name="Swart Estienne"/>
        </authorList>
    </citation>
    <scope>NUCLEOTIDE SEQUENCE [LARGE SCALE GENOMIC DNA]</scope>
    <source>
        <strain evidence="7 8">130c</strain>
    </source>
</reference>
<dbReference type="SMART" id="SM00320">
    <property type="entry name" value="WD40"/>
    <property type="match status" value="27"/>
</dbReference>
<dbReference type="PANTHER" id="PTHR13720">
    <property type="entry name" value="WD-40 REPEAT PROTEIN"/>
    <property type="match status" value="1"/>
</dbReference>
<dbReference type="InterPro" id="IPR011992">
    <property type="entry name" value="EF-hand-dom_pair"/>
</dbReference>
<evidence type="ECO:0000259" key="6">
    <source>
        <dbReference type="PROSITE" id="PS50222"/>
    </source>
</evidence>
<dbReference type="FunFam" id="2.130.10.10:FF:000320">
    <property type="entry name" value="echinoderm microtubule-associated protein-like 6"/>
    <property type="match status" value="3"/>
</dbReference>
<evidence type="ECO:0000256" key="2">
    <source>
        <dbReference type="ARBA" id="ARBA00022574"/>
    </source>
</evidence>
<dbReference type="Pfam" id="PF13833">
    <property type="entry name" value="EF-hand_8"/>
    <property type="match status" value="1"/>
</dbReference>
<dbReference type="Pfam" id="PF13499">
    <property type="entry name" value="EF-hand_7"/>
    <property type="match status" value="1"/>
</dbReference>
<feature type="repeat" description="WD" evidence="5">
    <location>
        <begin position="1200"/>
        <end position="1216"/>
    </location>
</feature>
<dbReference type="Pfam" id="PF23414">
    <property type="entry name" value="Beta-prop_EML_2"/>
    <property type="match status" value="3"/>
</dbReference>
<dbReference type="SUPFAM" id="SSF50978">
    <property type="entry name" value="WD40 repeat-like"/>
    <property type="match status" value="4"/>
</dbReference>
<keyword evidence="4" id="KW-0106">Calcium</keyword>
<dbReference type="InterPro" id="IPR015943">
    <property type="entry name" value="WD40/YVTN_repeat-like_dom_sf"/>
</dbReference>
<dbReference type="PROSITE" id="PS00018">
    <property type="entry name" value="EF_HAND_1"/>
    <property type="match status" value="3"/>
</dbReference>
<dbReference type="PANTHER" id="PTHR13720:SF33">
    <property type="entry name" value="HELP DOMAIN-CONTAINING PROTEIN"/>
    <property type="match status" value="1"/>
</dbReference>
<feature type="domain" description="EF-hand" evidence="6">
    <location>
        <begin position="88"/>
        <end position="123"/>
    </location>
</feature>
<gene>
    <name evidence="7" type="primary">Contig5134.g238</name>
    <name evidence="7" type="ORF">STYLEM_1063</name>
</gene>
<keyword evidence="2 5" id="KW-0853">WD repeat</keyword>
<dbReference type="InParanoid" id="A0A077ZRL8"/>
<dbReference type="CDD" id="cd00051">
    <property type="entry name" value="EFh"/>
    <property type="match status" value="2"/>
</dbReference>
<sequence length="2283" mass="253512">MGADQSQLAGAANNAKFATERFELASDDFTLDRDALKAYFKCSQKECDILFEHFDMDGNGKIDSYEFICAMTLFSHATLEVIQDIQSNQQEKAQLIFSLYDFDGSKYISRDELVILLTNSLSALKSIQKLAPPSIQEIEKKTDEFFKKADLDGDKKITLPEFQKYISQDKEILEVLLRANVAKKEDLGMDFGAGKGVAPDVDPDLENECNPKELQKSEKKQNVRDGLDFKVKQNDDGEFFEQQDTGEGDQFMAVKPWLGVVANSKPSTHIPSKRDGEAPDATLQLEYVYGYRCHDARNNLKYNIRNQLVYHAAGVGIVHDQATNTQKFFQEHKDDIHCLAIDPTGKFAATGEIGPKPLLCVWDTETMQCVVRIQGPLTKGIKCLTFSNDGKYLAASAFDDDHQIAIYEWNKKLKPGEVIKPFSSGKGTRANILSLGFNPTGTQLVATAVKEVNFYTFENGLLKAQKGTGWGAKIAQEGVLCQAYVDNALFTGTFSGTILQWNGTTISQVHKAHTEGCHSMSTRVKERGIITGGGNGEVILWSFAGNQLTQQQKYDLKIPEIKSMMPKARSVLEHPVSGVILVGTRGGEILEFKPAVAKPVIHMRSHFEGELWGLATHPIKEEFITIGQDCMLAVWDIKARKQKQYGKLDCGGNVLAYTKDATKLAIGYINGTVQVLLLDASFSVHAVRKDRKEAISEIKFSPDDSICAVGAHDSQIFTYDAKNNFKPLKKLKGHPSTVSHFDFSLDGNYIMSNCTSYNILFFDVRAGKHNPSGASSLRDEKWSTWTCTLGWSVQGIFPPCADGSDINACDRSPEQTVLATADDFGLVKLFRYPNPVERAACNQYNGHSSHVTNVRFVKNSPYCITTGGEDKSIFQWRYNFNSQAALESKQYTNVKPDLNNIKDDFASADDNMFEEQDIGEGDQRLAVQPFKGEVLNSVPRGFKLTPQLGEKPNGNLKLKYAHGFRSFDTRGNLRYKDQNEIIFTTAALGVVLNKNNNTQRFFNLHEEDVVSMAIHPSKDIIATGQMAAKGKAKMIDIFVWKVSTLECLGQLNKFHLRAVRNLQFSPSGDKLVSVGEDDFHSVAVWDWANKQMISNSKVDPDKVFDVCWKDDLEFATVGMKHVKFFTLNGASLNGVKGTYGPGGPKATICCNFLFDSKTFVAGTPQGEMLVFGGRGVSKSVKAHSDALWVIQQINQNGKIMVLTGGNDAQIKLWDLNLSPLKTIDLSPMSKFQAGVRSVDYLPQQNLLLVGTRGSEIIEINGLTGAKIKTLINGHFEGSKQAELWGCAVHPKQQLFASCGADKTLRVWKVNEMVAVSELFEHDLTAADWAQSGDFLVVGDRSGQIHSVDAQTLQKLASYKGVLFDPTNLKTWIEDVKISPKNDMIAFGTHGGLSRVELVRVANQGKQLQKIASVNLGISSALTHLDWSLDGNSIVLNSQAYELMWLDANSQQRITASSSKDIEWNTWTSLFGFPVQGIWPGVDYTDVNSVCRSNSRLILASADDFGKVKLFKYPCVVENAQYNSYMGHSSHVTKVKFSANDKFVVTTGGNDKTVIVWETDFGLDNPSAQIQQVEEEKFQAAVNYNDDDLEGFCEPKFDRSKEAKAQAKRLEAEKNKIQTRAQVEDDMFEVQDVGHGTEFAAVKPWVGQIREPTGYNKPKINQNLPPTVKVELEWIHGYRSRDSRNNIGLIVDGSIAYHAAAVGVVYNPVEHTQRFFNMHTDDITAIAFSPDKRIVATGEIGPKPVIYIWDAVTMQVVHKLQGKLTKGIQCLAFSPSGKILAAVAIDEDHCVAVYNAETGILLGTEKGDKAWIIDITFKDETTFATSGVKHFKEWSVGSTLTGRKGQFGQNDMRHGVCRYVGNNCVSASINGELYVWTGTSISKAIKLHDKPIDCIQVVQGGQYVLTGGKDNKINILTQQFAVLHSFIINEQAWSSICGKVRALYLNGSQLFVGTLGSEIFEVQVNIQTKQVGQPRLLVNGHYSPSNKDNNEVWGMCINPRMPQYYTVSDDATLRVWDIKTRKQIRCVPLNVDHLGKEMPLDPATQELAHATKGRCCDVTPEGTFCAIGFRDGSLRVYETNQWKMQAKKRVSNQIAQDLKFSPCGTMLGVATHDFKITIYNMTKLDIKCVCSASTAGVTHFDWSQRSEAIHSNDLSYEVLYYNTATGKQEKGGASAYRDEHWSTWTLPLGWPTQGIWAIEEDGSDINAVDRSNRIHPDGYHLLATASDSSLVKVFRYPSVIERSQFLECRGHSSHVTNVKFSKDDKNIFSAGGNDTCIIQWKVTE</sequence>
<feature type="repeat" description="WD" evidence="5">
    <location>
        <begin position="844"/>
        <end position="886"/>
    </location>
</feature>
<evidence type="ECO:0000313" key="7">
    <source>
        <dbReference type="EMBL" id="CDW72109.1"/>
    </source>
</evidence>
<dbReference type="InterPro" id="IPR002048">
    <property type="entry name" value="EF_hand_dom"/>
</dbReference>
<dbReference type="InterPro" id="IPR055442">
    <property type="entry name" value="Beta-prop_EML-like_2nd"/>
</dbReference>
<dbReference type="GO" id="GO:0008017">
    <property type="term" value="F:microtubule binding"/>
    <property type="evidence" value="ECO:0007669"/>
    <property type="project" value="TreeGrafter"/>
</dbReference>
<feature type="domain" description="EF-hand" evidence="6">
    <location>
        <begin position="42"/>
        <end position="77"/>
    </location>
</feature>
<dbReference type="OMA" id="AVAPCLE"/>
<dbReference type="SMART" id="SM00054">
    <property type="entry name" value="EFh"/>
    <property type="match status" value="3"/>
</dbReference>
<feature type="repeat" description="WD" evidence="5">
    <location>
        <begin position="1984"/>
        <end position="2025"/>
    </location>
</feature>
<proteinExistence type="inferred from homology"/>
<keyword evidence="8" id="KW-1185">Reference proteome</keyword>
<dbReference type="Pfam" id="PF03451">
    <property type="entry name" value="HELP"/>
    <property type="match status" value="3"/>
</dbReference>
<dbReference type="SUPFAM" id="SSF50998">
    <property type="entry name" value="Quinoprotein alcohol dehydrogenase-like"/>
    <property type="match status" value="1"/>
</dbReference>
<dbReference type="InterPro" id="IPR019775">
    <property type="entry name" value="WD40_repeat_CS"/>
</dbReference>
<dbReference type="Gene3D" id="1.10.238.10">
    <property type="entry name" value="EF-hand"/>
    <property type="match status" value="1"/>
</dbReference>
<evidence type="ECO:0000256" key="3">
    <source>
        <dbReference type="ARBA" id="ARBA00022737"/>
    </source>
</evidence>